<protein>
    <recommendedName>
        <fullName evidence="2">UPF0125 protein KGQ91_03150</fullName>
    </recommendedName>
</protein>
<dbReference type="PANTHER" id="PTHR37483:SF1">
    <property type="entry name" value="UPF0125 PROTEIN RATB"/>
    <property type="match status" value="1"/>
</dbReference>
<gene>
    <name evidence="3" type="ORF">KGQ91_03150</name>
</gene>
<evidence type="ECO:0000256" key="1">
    <source>
        <dbReference type="ARBA" id="ARBA00010645"/>
    </source>
</evidence>
<dbReference type="InterPro" id="IPR016155">
    <property type="entry name" value="Mopterin_synth/thiamin_S_b"/>
</dbReference>
<dbReference type="RefSeq" id="WP_224416314.1">
    <property type="nucleotide sequence ID" value="NZ_JAGXFC010000001.1"/>
</dbReference>
<dbReference type="Gene3D" id="3.10.20.280">
    <property type="entry name" value="RnfH-like"/>
    <property type="match status" value="1"/>
</dbReference>
<dbReference type="Pfam" id="PF03658">
    <property type="entry name" value="Ub-RnfH"/>
    <property type="match status" value="1"/>
</dbReference>
<accession>A0ABS7WVQ1</accession>
<keyword evidence="4" id="KW-1185">Reference proteome</keyword>
<dbReference type="InterPro" id="IPR005346">
    <property type="entry name" value="RnfH"/>
</dbReference>
<evidence type="ECO:0000313" key="3">
    <source>
        <dbReference type="EMBL" id="MBZ9566680.1"/>
    </source>
</evidence>
<comment type="caution">
    <text evidence="3">The sequence shown here is derived from an EMBL/GenBank/DDBJ whole genome shotgun (WGS) entry which is preliminary data.</text>
</comment>
<dbReference type="EMBL" id="JAGXFD010000001">
    <property type="protein sequence ID" value="MBZ9566680.1"/>
    <property type="molecule type" value="Genomic_DNA"/>
</dbReference>
<dbReference type="HAMAP" id="MF_00460">
    <property type="entry name" value="UPF0125_RnfH"/>
    <property type="match status" value="1"/>
</dbReference>
<organism evidence="3 4">
    <name type="scientific">Modicisalibacter tunisiensis</name>
    <dbReference type="NCBI Taxonomy" id="390637"/>
    <lineage>
        <taxon>Bacteria</taxon>
        <taxon>Pseudomonadati</taxon>
        <taxon>Pseudomonadota</taxon>
        <taxon>Gammaproteobacteria</taxon>
        <taxon>Oceanospirillales</taxon>
        <taxon>Halomonadaceae</taxon>
        <taxon>Modicisalibacter</taxon>
    </lineage>
</organism>
<dbReference type="PANTHER" id="PTHR37483">
    <property type="entry name" value="UPF0125 PROTEIN RATB"/>
    <property type="match status" value="1"/>
</dbReference>
<dbReference type="InterPro" id="IPR037021">
    <property type="entry name" value="RnfH_sf"/>
</dbReference>
<dbReference type="SUPFAM" id="SSF54285">
    <property type="entry name" value="MoaD/ThiS"/>
    <property type="match status" value="1"/>
</dbReference>
<dbReference type="Proteomes" id="UP001319883">
    <property type="component" value="Unassembled WGS sequence"/>
</dbReference>
<proteinExistence type="inferred from homology"/>
<comment type="similarity">
    <text evidence="1 2">Belongs to the UPF0125 (RnfH) family.</text>
</comment>
<evidence type="ECO:0000313" key="4">
    <source>
        <dbReference type="Proteomes" id="UP001319883"/>
    </source>
</evidence>
<name>A0ABS7WVQ1_9GAMM</name>
<sequence length="99" mass="11242">MADAVRVEVAFALPQRQVIVPLSLPPGTSAREAVRRAHLERHFPDLPAETFAESELGIFGKRLDAPEQYTLADGDRVELYRPLRIDPKQARRLRAARKR</sequence>
<evidence type="ECO:0000256" key="2">
    <source>
        <dbReference type="HAMAP-Rule" id="MF_00460"/>
    </source>
</evidence>
<reference evidence="3 4" key="1">
    <citation type="submission" date="2021-05" db="EMBL/GenBank/DDBJ databases">
        <title>Petroleum and Energy Research Collection (APPE): ex situ preservation of microbial diversity associated with the oil industry and exploitation of its biotechnological potential.</title>
        <authorList>
            <person name="Paixao C.T.M."/>
            <person name="Gomes M.B."/>
            <person name="Oliveira V.M."/>
        </authorList>
    </citation>
    <scope>NUCLEOTIDE SEQUENCE [LARGE SCALE GENOMIC DNA]</scope>
    <source>
        <strain evidence="3 4">LIT2</strain>
    </source>
</reference>